<accession>F3QGV6</accession>
<dbReference type="InterPro" id="IPR047057">
    <property type="entry name" value="MerR_fam"/>
</dbReference>
<reference evidence="3 4" key="1">
    <citation type="submission" date="2011-02" db="EMBL/GenBank/DDBJ databases">
        <authorList>
            <person name="Weinstock G."/>
            <person name="Sodergren E."/>
            <person name="Clifton S."/>
            <person name="Fulton L."/>
            <person name="Fulton B."/>
            <person name="Courtney L."/>
            <person name="Fronick C."/>
            <person name="Harrison M."/>
            <person name="Strong C."/>
            <person name="Farmer C."/>
            <person name="Delahaunty K."/>
            <person name="Markovic C."/>
            <person name="Hall O."/>
            <person name="Minx P."/>
            <person name="Tomlinson C."/>
            <person name="Mitreva M."/>
            <person name="Hou S."/>
            <person name="Chen J."/>
            <person name="Wollam A."/>
            <person name="Pepin K.H."/>
            <person name="Johnson M."/>
            <person name="Bhonagiri V."/>
            <person name="Zhang X."/>
            <person name="Suruliraj S."/>
            <person name="Warren W."/>
            <person name="Chinwalla A."/>
            <person name="Mardis E.R."/>
            <person name="Wilson R.K."/>
        </authorList>
    </citation>
    <scope>NUCLEOTIDE SEQUENCE [LARGE SCALE GENOMIC DNA]</scope>
    <source>
        <strain evidence="3 4">YIT 11859</strain>
    </source>
</reference>
<dbReference type="GO" id="GO:0003700">
    <property type="term" value="F:DNA-binding transcription factor activity"/>
    <property type="evidence" value="ECO:0007669"/>
    <property type="project" value="InterPro"/>
</dbReference>
<comment type="caution">
    <text evidence="3">The sequence shown here is derived from an EMBL/GenBank/DDBJ whole genome shotgun (WGS) entry which is preliminary data.</text>
</comment>
<dbReference type="Pfam" id="PF13411">
    <property type="entry name" value="MerR_1"/>
    <property type="match status" value="1"/>
</dbReference>
<dbReference type="HOGENOM" id="CLU_065103_0_2_4"/>
<dbReference type="SUPFAM" id="SSF46955">
    <property type="entry name" value="Putative DNA-binding domain"/>
    <property type="match status" value="1"/>
</dbReference>
<dbReference type="Gene3D" id="1.10.1660.10">
    <property type="match status" value="1"/>
</dbReference>
<keyword evidence="4" id="KW-1185">Reference proteome</keyword>
<dbReference type="eggNOG" id="COG0789">
    <property type="taxonomic scope" value="Bacteria"/>
</dbReference>
<evidence type="ECO:0000259" key="2">
    <source>
        <dbReference type="PROSITE" id="PS50937"/>
    </source>
</evidence>
<organism evidence="3 4">
    <name type="scientific">Parasutterella excrementihominis YIT 11859</name>
    <dbReference type="NCBI Taxonomy" id="762966"/>
    <lineage>
        <taxon>Bacteria</taxon>
        <taxon>Pseudomonadati</taxon>
        <taxon>Pseudomonadota</taxon>
        <taxon>Betaproteobacteria</taxon>
        <taxon>Burkholderiales</taxon>
        <taxon>Sutterellaceae</taxon>
        <taxon>Parasutterella</taxon>
    </lineage>
</organism>
<dbReference type="OrthoDB" id="5297305at2"/>
<dbReference type="InterPro" id="IPR000551">
    <property type="entry name" value="MerR-type_HTH_dom"/>
</dbReference>
<gene>
    <name evidence="3" type="ORF">HMPREF9439_00146</name>
</gene>
<dbReference type="InterPro" id="IPR009061">
    <property type="entry name" value="DNA-bd_dom_put_sf"/>
</dbReference>
<protein>
    <submittedName>
        <fullName evidence="3">Transcriptional regulator, MerR family</fullName>
    </submittedName>
</protein>
<keyword evidence="1" id="KW-0238">DNA-binding</keyword>
<dbReference type="RefSeq" id="WP_008863333.1">
    <property type="nucleotide sequence ID" value="NZ_CAXTIX010000002.1"/>
</dbReference>
<dbReference type="PROSITE" id="PS50937">
    <property type="entry name" value="HTH_MERR_2"/>
    <property type="match status" value="1"/>
</dbReference>
<dbReference type="GeneID" id="43347692"/>
<dbReference type="PANTHER" id="PTHR30204">
    <property type="entry name" value="REDOX-CYCLING DRUG-SENSING TRANSCRIPTIONAL ACTIVATOR SOXR"/>
    <property type="match status" value="1"/>
</dbReference>
<dbReference type="AlphaFoldDB" id="F3QGV6"/>
<dbReference type="PANTHER" id="PTHR30204:SF85">
    <property type="entry name" value="MULTIDRUG-EFFLUX TRANSPORTER 2 REGULATOR"/>
    <property type="match status" value="1"/>
</dbReference>
<proteinExistence type="predicted"/>
<evidence type="ECO:0000313" key="4">
    <source>
        <dbReference type="Proteomes" id="UP000005156"/>
    </source>
</evidence>
<evidence type="ECO:0000256" key="1">
    <source>
        <dbReference type="ARBA" id="ARBA00023125"/>
    </source>
</evidence>
<feature type="domain" description="HTH merR-type" evidence="2">
    <location>
        <begin position="1"/>
        <end position="70"/>
    </location>
</feature>
<dbReference type="GO" id="GO:0003677">
    <property type="term" value="F:DNA binding"/>
    <property type="evidence" value="ECO:0007669"/>
    <property type="project" value="UniProtKB-KW"/>
</dbReference>
<dbReference type="Proteomes" id="UP000005156">
    <property type="component" value="Unassembled WGS sequence"/>
</dbReference>
<evidence type="ECO:0000313" key="3">
    <source>
        <dbReference type="EMBL" id="EGG57537.1"/>
    </source>
</evidence>
<name>F3QGV6_9BURK</name>
<dbReference type="EMBL" id="AFBP01000004">
    <property type="protein sequence ID" value="EGG57537.1"/>
    <property type="molecule type" value="Genomic_DNA"/>
</dbReference>
<dbReference type="SMART" id="SM00422">
    <property type="entry name" value="HTH_MERR"/>
    <property type="match status" value="1"/>
</dbReference>
<sequence length="263" mass="31330">MLKTAEFAKMCHTTKDTLIFYDRIDVFKPAFVDSKKYRYYEVRQAVQFAFLSHLRDIGFSLEEIKEFIKRPNEEKFIKRLEERSEAFREEIEKAKRFLRYTDGILELSKEASRHVEGVISVERKKERTFQYTPFLKPCSFNTMREYTDFLFESRQDETTSVPWGYVADFKRDADNRLVFLGSLDFPLKRKGVQLLKLPAGHYASWFFRGDMNEHQKLFRKKVSELEKNYVLTDKAFLFDQSSVLLLGNGEVFTTKYEILLIED</sequence>